<feature type="region of interest" description="Disordered" evidence="1">
    <location>
        <begin position="27"/>
        <end position="59"/>
    </location>
</feature>
<dbReference type="VEuPathDB" id="VectorBase:ASIC015306"/>
<organism evidence="2">
    <name type="scientific">Anopheles sinensis</name>
    <name type="common">Mosquito</name>
    <dbReference type="NCBI Taxonomy" id="74873"/>
    <lineage>
        <taxon>Eukaryota</taxon>
        <taxon>Metazoa</taxon>
        <taxon>Ecdysozoa</taxon>
        <taxon>Arthropoda</taxon>
        <taxon>Hexapoda</taxon>
        <taxon>Insecta</taxon>
        <taxon>Pterygota</taxon>
        <taxon>Neoptera</taxon>
        <taxon>Endopterygota</taxon>
        <taxon>Diptera</taxon>
        <taxon>Nematocera</taxon>
        <taxon>Culicoidea</taxon>
        <taxon>Culicidae</taxon>
        <taxon>Anophelinae</taxon>
        <taxon>Anopheles</taxon>
    </lineage>
</organism>
<dbReference type="Proteomes" id="UP000030765">
    <property type="component" value="Unassembled WGS sequence"/>
</dbReference>
<evidence type="ECO:0000313" key="2">
    <source>
        <dbReference type="EMBL" id="KFB47278.1"/>
    </source>
</evidence>
<keyword evidence="2" id="KW-0808">Transferase</keyword>
<protein>
    <submittedName>
        <fullName evidence="2 3">SAM-depedent methyltransferase</fullName>
    </submittedName>
</protein>
<accession>A0A084WAN4</accession>
<dbReference type="EMBL" id="ATLV01022218">
    <property type="status" value="NOT_ANNOTATED_CDS"/>
    <property type="molecule type" value="Genomic_DNA"/>
</dbReference>
<gene>
    <name evidence="2" type="ORF">ZHAS_00015306</name>
</gene>
<evidence type="ECO:0000256" key="1">
    <source>
        <dbReference type="SAM" id="MobiDB-lite"/>
    </source>
</evidence>
<sequence length="70" mass="7814">MAAFRATFRKEATEAYEGFNWASARPASVSHHHDYPHPPPTGLSACTSPRSNSKERNIPRCDFLPFQAVP</sequence>
<dbReference type="EMBL" id="KE525330">
    <property type="protein sequence ID" value="KFB47278.1"/>
    <property type="molecule type" value="Genomic_DNA"/>
</dbReference>
<dbReference type="GO" id="GO:0008168">
    <property type="term" value="F:methyltransferase activity"/>
    <property type="evidence" value="ECO:0007669"/>
    <property type="project" value="UniProtKB-KW"/>
</dbReference>
<reference evidence="3" key="2">
    <citation type="submission" date="2020-05" db="UniProtKB">
        <authorList>
            <consortium name="EnsemblMetazoa"/>
        </authorList>
    </citation>
    <scope>IDENTIFICATION</scope>
</reference>
<reference evidence="2 4" key="1">
    <citation type="journal article" date="2014" name="BMC Genomics">
        <title>Genome sequence of Anopheles sinensis provides insight into genetics basis of mosquito competence for malaria parasites.</title>
        <authorList>
            <person name="Zhou D."/>
            <person name="Zhang D."/>
            <person name="Ding G."/>
            <person name="Shi L."/>
            <person name="Hou Q."/>
            <person name="Ye Y."/>
            <person name="Xu Y."/>
            <person name="Zhou H."/>
            <person name="Xiong C."/>
            <person name="Li S."/>
            <person name="Yu J."/>
            <person name="Hong S."/>
            <person name="Yu X."/>
            <person name="Zou P."/>
            <person name="Chen C."/>
            <person name="Chang X."/>
            <person name="Wang W."/>
            <person name="Lv Y."/>
            <person name="Sun Y."/>
            <person name="Ma L."/>
            <person name="Shen B."/>
            <person name="Zhu C."/>
        </authorList>
    </citation>
    <scope>NUCLEOTIDE SEQUENCE [LARGE SCALE GENOMIC DNA]</scope>
</reference>
<proteinExistence type="predicted"/>
<dbReference type="EnsemblMetazoa" id="ASIC015306-RA">
    <property type="protein sequence ID" value="ASIC015306-PA"/>
    <property type="gene ID" value="ASIC015306"/>
</dbReference>
<keyword evidence="2" id="KW-0489">Methyltransferase</keyword>
<evidence type="ECO:0000313" key="4">
    <source>
        <dbReference type="Proteomes" id="UP000030765"/>
    </source>
</evidence>
<dbReference type="AlphaFoldDB" id="A0A084WAN4"/>
<keyword evidence="4" id="KW-1185">Reference proteome</keyword>
<evidence type="ECO:0000313" key="3">
    <source>
        <dbReference type="EnsemblMetazoa" id="ASIC015306-PA"/>
    </source>
</evidence>
<dbReference type="GO" id="GO:0032259">
    <property type="term" value="P:methylation"/>
    <property type="evidence" value="ECO:0007669"/>
    <property type="project" value="UniProtKB-KW"/>
</dbReference>
<name>A0A084WAN4_ANOSI</name>